<dbReference type="InterPro" id="IPR036645">
    <property type="entry name" value="Elafin-like_sf"/>
</dbReference>
<comment type="caution">
    <text evidence="3">The sequence shown here is derived from an EMBL/GenBank/DDBJ whole genome shotgun (WGS) entry which is preliminary data.</text>
</comment>
<dbReference type="Pfam" id="PF00095">
    <property type="entry name" value="WAP"/>
    <property type="match status" value="1"/>
</dbReference>
<reference evidence="3" key="1">
    <citation type="submission" date="2021-06" db="EMBL/GenBank/DDBJ databases">
        <authorList>
            <person name="Hodson N. C."/>
            <person name="Mongue J. A."/>
            <person name="Jaron S. K."/>
        </authorList>
    </citation>
    <scope>NUCLEOTIDE SEQUENCE</scope>
</reference>
<feature type="chain" id="PRO_5035191190" description="WAP domain-containing protein" evidence="1">
    <location>
        <begin position="23"/>
        <end position="85"/>
    </location>
</feature>
<sequence length="85" mass="9079">MKQITAILFLATVALAVAIAQAGPPERFEYNGKPGSCPGWPQAGCQYVTRSCHDNSECAKGEQCCLALCEVKCAKPRRKPGPPSK</sequence>
<dbReference type="Proteomes" id="UP000708208">
    <property type="component" value="Unassembled WGS sequence"/>
</dbReference>
<keyword evidence="4" id="KW-1185">Reference proteome</keyword>
<proteinExistence type="predicted"/>
<organism evidence="3 4">
    <name type="scientific">Allacma fusca</name>
    <dbReference type="NCBI Taxonomy" id="39272"/>
    <lineage>
        <taxon>Eukaryota</taxon>
        <taxon>Metazoa</taxon>
        <taxon>Ecdysozoa</taxon>
        <taxon>Arthropoda</taxon>
        <taxon>Hexapoda</taxon>
        <taxon>Collembola</taxon>
        <taxon>Symphypleona</taxon>
        <taxon>Sminthuridae</taxon>
        <taxon>Allacma</taxon>
    </lineage>
</organism>
<keyword evidence="1" id="KW-0732">Signal</keyword>
<protein>
    <recommendedName>
        <fullName evidence="2">WAP domain-containing protein</fullName>
    </recommendedName>
</protein>
<evidence type="ECO:0000313" key="4">
    <source>
        <dbReference type="Proteomes" id="UP000708208"/>
    </source>
</evidence>
<name>A0A8J2LEQ6_9HEXA</name>
<dbReference type="InterPro" id="IPR008197">
    <property type="entry name" value="WAP_dom"/>
</dbReference>
<dbReference type="Gene3D" id="4.10.75.10">
    <property type="entry name" value="Elafin-like"/>
    <property type="match status" value="1"/>
</dbReference>
<dbReference type="GO" id="GO:0005576">
    <property type="term" value="C:extracellular region"/>
    <property type="evidence" value="ECO:0007669"/>
    <property type="project" value="InterPro"/>
</dbReference>
<gene>
    <name evidence="3" type="ORF">AFUS01_LOCUS43388</name>
</gene>
<evidence type="ECO:0000256" key="1">
    <source>
        <dbReference type="SAM" id="SignalP"/>
    </source>
</evidence>
<dbReference type="AlphaFoldDB" id="A0A8J2LEQ6"/>
<feature type="signal peptide" evidence="1">
    <location>
        <begin position="1"/>
        <end position="22"/>
    </location>
</feature>
<accession>A0A8J2LEQ6</accession>
<dbReference type="EMBL" id="CAJVCH010570031">
    <property type="protein sequence ID" value="CAG7833808.1"/>
    <property type="molecule type" value="Genomic_DNA"/>
</dbReference>
<dbReference type="GO" id="GO:0030414">
    <property type="term" value="F:peptidase inhibitor activity"/>
    <property type="evidence" value="ECO:0007669"/>
    <property type="project" value="InterPro"/>
</dbReference>
<evidence type="ECO:0000259" key="2">
    <source>
        <dbReference type="Pfam" id="PF00095"/>
    </source>
</evidence>
<feature type="domain" description="WAP" evidence="2">
    <location>
        <begin position="33"/>
        <end position="76"/>
    </location>
</feature>
<evidence type="ECO:0000313" key="3">
    <source>
        <dbReference type="EMBL" id="CAG7833808.1"/>
    </source>
</evidence>